<name>A0A0C3AGG8_SERVB</name>
<organism evidence="1 2">
    <name type="scientific">Serendipita vermifera MAFF 305830</name>
    <dbReference type="NCBI Taxonomy" id="933852"/>
    <lineage>
        <taxon>Eukaryota</taxon>
        <taxon>Fungi</taxon>
        <taxon>Dikarya</taxon>
        <taxon>Basidiomycota</taxon>
        <taxon>Agaricomycotina</taxon>
        <taxon>Agaricomycetes</taxon>
        <taxon>Sebacinales</taxon>
        <taxon>Serendipitaceae</taxon>
        <taxon>Serendipita</taxon>
    </lineage>
</organism>
<reference evidence="2" key="2">
    <citation type="submission" date="2015-01" db="EMBL/GenBank/DDBJ databases">
        <title>Evolutionary Origins and Diversification of the Mycorrhizal Mutualists.</title>
        <authorList>
            <consortium name="DOE Joint Genome Institute"/>
            <consortium name="Mycorrhizal Genomics Consortium"/>
            <person name="Kohler A."/>
            <person name="Kuo A."/>
            <person name="Nagy L.G."/>
            <person name="Floudas D."/>
            <person name="Copeland A."/>
            <person name="Barry K.W."/>
            <person name="Cichocki N."/>
            <person name="Veneault-Fourrey C."/>
            <person name="LaButti K."/>
            <person name="Lindquist E.A."/>
            <person name="Lipzen A."/>
            <person name="Lundell T."/>
            <person name="Morin E."/>
            <person name="Murat C."/>
            <person name="Riley R."/>
            <person name="Ohm R."/>
            <person name="Sun H."/>
            <person name="Tunlid A."/>
            <person name="Henrissat B."/>
            <person name="Grigoriev I.V."/>
            <person name="Hibbett D.S."/>
            <person name="Martin F."/>
        </authorList>
    </citation>
    <scope>NUCLEOTIDE SEQUENCE [LARGE SCALE GENOMIC DNA]</scope>
    <source>
        <strain evidence="2">MAFF 305830</strain>
    </source>
</reference>
<gene>
    <name evidence="1" type="ORF">M408DRAFT_27691</name>
</gene>
<sequence>MNRSCYRSLQIVTDEEIKDGASLYYGLRLANVKFKMPTHVCKGCFHQTNSSKVPWHHMEKMGMEDKHAHFLNVLEPHGDGIEAPVGYELYCLKADGNPALRQA</sequence>
<reference evidence="1 2" key="1">
    <citation type="submission" date="2014-04" db="EMBL/GenBank/DDBJ databases">
        <authorList>
            <consortium name="DOE Joint Genome Institute"/>
            <person name="Kuo A."/>
            <person name="Zuccaro A."/>
            <person name="Kohler A."/>
            <person name="Nagy L.G."/>
            <person name="Floudas D."/>
            <person name="Copeland A."/>
            <person name="Barry K.W."/>
            <person name="Cichocki N."/>
            <person name="Veneault-Fourrey C."/>
            <person name="LaButti K."/>
            <person name="Lindquist E.A."/>
            <person name="Lipzen A."/>
            <person name="Lundell T."/>
            <person name="Morin E."/>
            <person name="Murat C."/>
            <person name="Sun H."/>
            <person name="Tunlid A."/>
            <person name="Henrissat B."/>
            <person name="Grigoriev I.V."/>
            <person name="Hibbett D.S."/>
            <person name="Martin F."/>
            <person name="Nordberg H.P."/>
            <person name="Cantor M.N."/>
            <person name="Hua S.X."/>
        </authorList>
    </citation>
    <scope>NUCLEOTIDE SEQUENCE [LARGE SCALE GENOMIC DNA]</scope>
    <source>
        <strain evidence="1 2">MAFF 305830</strain>
    </source>
</reference>
<proteinExistence type="predicted"/>
<evidence type="ECO:0000313" key="1">
    <source>
        <dbReference type="EMBL" id="KIM23740.1"/>
    </source>
</evidence>
<dbReference type="HOGENOM" id="CLU_2265385_0_0_1"/>
<dbReference type="AlphaFoldDB" id="A0A0C3AGG8"/>
<dbReference type="EMBL" id="KN824333">
    <property type="protein sequence ID" value="KIM23740.1"/>
    <property type="molecule type" value="Genomic_DNA"/>
</dbReference>
<protein>
    <submittedName>
        <fullName evidence="1">Uncharacterized protein</fullName>
    </submittedName>
</protein>
<keyword evidence="2" id="KW-1185">Reference proteome</keyword>
<accession>A0A0C3AGG8</accession>
<evidence type="ECO:0000313" key="2">
    <source>
        <dbReference type="Proteomes" id="UP000054097"/>
    </source>
</evidence>
<dbReference type="Proteomes" id="UP000054097">
    <property type="component" value="Unassembled WGS sequence"/>
</dbReference>